<reference evidence="1 2" key="1">
    <citation type="journal article" date="2024" name="Nat. Commun.">
        <title>Phylogenomics reveals the evolutionary origins of lichenization in chlorophyte algae.</title>
        <authorList>
            <person name="Puginier C."/>
            <person name="Libourel C."/>
            <person name="Otte J."/>
            <person name="Skaloud P."/>
            <person name="Haon M."/>
            <person name="Grisel S."/>
            <person name="Petersen M."/>
            <person name="Berrin J.G."/>
            <person name="Delaux P.M."/>
            <person name="Dal Grande F."/>
            <person name="Keller J."/>
        </authorList>
    </citation>
    <scope>NUCLEOTIDE SEQUENCE [LARGE SCALE GENOMIC DNA]</scope>
    <source>
        <strain evidence="1 2">SAG 2523</strain>
    </source>
</reference>
<organism evidence="1 2">
    <name type="scientific">Apatococcus fuscideae</name>
    <dbReference type="NCBI Taxonomy" id="2026836"/>
    <lineage>
        <taxon>Eukaryota</taxon>
        <taxon>Viridiplantae</taxon>
        <taxon>Chlorophyta</taxon>
        <taxon>core chlorophytes</taxon>
        <taxon>Trebouxiophyceae</taxon>
        <taxon>Chlorellales</taxon>
        <taxon>Chlorellaceae</taxon>
        <taxon>Apatococcus</taxon>
    </lineage>
</organism>
<sequence length="38" mass="4058">MPGDPQVNGVSPCDVQALQKCLAENKGDRKKCEAEVKA</sequence>
<feature type="non-terminal residue" evidence="1">
    <location>
        <position position="38"/>
    </location>
</feature>
<proteinExistence type="predicted"/>
<dbReference type="Proteomes" id="UP001485043">
    <property type="component" value="Unassembled WGS sequence"/>
</dbReference>
<dbReference type="EMBL" id="JALJOV010000988">
    <property type="protein sequence ID" value="KAK9857163.1"/>
    <property type="molecule type" value="Genomic_DNA"/>
</dbReference>
<name>A0AAW1SS12_9CHLO</name>
<dbReference type="InterPro" id="IPR009069">
    <property type="entry name" value="Cys_alpha_HP_mot_SF"/>
</dbReference>
<dbReference type="SUPFAM" id="SSF47072">
    <property type="entry name" value="Cysteine alpha-hairpin motif"/>
    <property type="match status" value="1"/>
</dbReference>
<dbReference type="AlphaFoldDB" id="A0AAW1SS12"/>
<evidence type="ECO:0000313" key="1">
    <source>
        <dbReference type="EMBL" id="KAK9857163.1"/>
    </source>
</evidence>
<accession>A0AAW1SS12</accession>
<protein>
    <submittedName>
        <fullName evidence="1">Uncharacterized protein</fullName>
    </submittedName>
</protein>
<keyword evidence="2" id="KW-1185">Reference proteome</keyword>
<evidence type="ECO:0000313" key="2">
    <source>
        <dbReference type="Proteomes" id="UP001485043"/>
    </source>
</evidence>
<comment type="caution">
    <text evidence="1">The sequence shown here is derived from an EMBL/GenBank/DDBJ whole genome shotgun (WGS) entry which is preliminary data.</text>
</comment>
<gene>
    <name evidence="1" type="ORF">WJX84_003168</name>
</gene>